<dbReference type="CDD" id="cd02258">
    <property type="entry name" value="Peptidase_C25_N"/>
    <property type="match status" value="1"/>
</dbReference>
<dbReference type="Gene3D" id="2.60.40.4070">
    <property type="match status" value="1"/>
</dbReference>
<sequence length="1276" mass="143344">MRKILLVYLSLIPFVSFAQIKGDMLLEWLEKKEISFGDFKINVPQFSGNNYYYDVSKKALFYTLSISESASFNENDLQISNIVYESILTSQLGELALENIPKTPNASLKITNSRDIRQAFLSLSPIVKDDFGYKRIKSFSYNIKSSSSKISQSNKSTNVVYNSILASGDWYQFYIEKSGVYKISKNFLQQLGLNMSSIDPKKIKIYGNGGKMLPLSNSIYYPQDITENPIQIIGESDGVFDNDDAILFYAEGLDIWNEESQTFNNLYDTKSYYYITVHGDDGKRIPEMTQPSGNSSVTLNTFDDHQYHELDLVNIAHLGRQWFGESFDINQEQEFEFNFPNYDSTTPIKIMTTTASAAFTPTSFKVAANGQEIGNISFQPLNSNSDIEFNLGFLPSNTSFNGSENVKIKLTYNNNGVPGSKGYLDNIRLIAKRKLQGYGKQFHFQYDLSNSSLGIVSYSISNANGISQVWDVTDLYNVTKIENSNQSSFTFKANLGELRKYIAIDPADYFTPLKDSKTKIVNQNLKGTLFKNAQSQFQDVDYVIIAPNFLTTQAEKLAGFHRINSNLNVKVISLESIYQEFSSGKQDISAIRNCVKYIYENASTPEKRIKYVNLFGDASYDFKNRIVNNSNIVPIYHSLRSNTSGEASFASDDFYGLMDSNEGNIISYFGGIDIAVGRMLVNDTKQADEMANKIIEYHDLKSYGSWRNNFVLISDDSDKSSDASLQTRQNNLADIIASEKPFLNVNKIILDSYVQEASAGGFRYPKAGTDFFNAFEKGALVFNYLGHGGEDGLSSERIWEKSDGQKVSNQYKYPLFITITCEFSRFDNPSRPTAGEYTYWNPKGGAIAMITTTRSIGQYSAENFNDILSKNLLSFGSNPYTSIAEALRISKNSNPNSATNVVFYIGDPALMLDIPKPKISLTKVNDVSISQPIDDFKSLAKIKLTGEITDENNNPLTNYNGEVSTTIFDKIISRTTFNNDGTSTPINFNVLGETIFRGNASVTNGKFEFSFVVPRDIRIPLANGRISFYAKKNQILENQTGYNTTIKVGGINENAVADNISPRVKLYMNDETFVSGGTTNESPFLLAFLEDENGINTASGIGHDIVAIVDGDVNNPYILNDYYQTKLDDYTNGTLRFPLRNLSVGLHTISFKAWDVYNNPISTEIQFIVVGDETLTLTHVLNYPNPFVNYTEFWFTHNRPYEALDVQVQVMTITGKVVWTKNQIVLTEGFLSKEITWDGKDDFGSKIGKGVYVYKLTVKSNLTNKKTEKFEKLVIL</sequence>
<evidence type="ECO:0000313" key="6">
    <source>
        <dbReference type="Proteomes" id="UP000318669"/>
    </source>
</evidence>
<dbReference type="EMBL" id="VJZL01000030">
    <property type="protein sequence ID" value="TRX06891.1"/>
    <property type="molecule type" value="Genomic_DNA"/>
</dbReference>
<dbReference type="Proteomes" id="UP000318669">
    <property type="component" value="Unassembled WGS sequence"/>
</dbReference>
<dbReference type="SUPFAM" id="SSF52129">
    <property type="entry name" value="Caspase-like"/>
    <property type="match status" value="1"/>
</dbReference>
<dbReference type="InterPro" id="IPR029031">
    <property type="entry name" value="Gingipain_N_sf"/>
</dbReference>
<reference evidence="5 6" key="1">
    <citation type="submission" date="2019-07" db="EMBL/GenBank/DDBJ databases">
        <title>Novel species of Flavobacterium.</title>
        <authorList>
            <person name="Liu Q."/>
            <person name="Xin Y.-H."/>
        </authorList>
    </citation>
    <scope>NUCLEOTIDE SEQUENCE [LARGE SCALE GENOMIC DNA]</scope>
    <source>
        <strain evidence="3 5">GSP39</strain>
        <strain evidence="4 6">GSR22</strain>
    </source>
</reference>
<keyword evidence="1" id="KW-0732">Signal</keyword>
<evidence type="ECO:0000256" key="1">
    <source>
        <dbReference type="ARBA" id="ARBA00022729"/>
    </source>
</evidence>
<gene>
    <name evidence="4" type="primary">porU</name>
    <name evidence="4" type="ORF">FNW11_13890</name>
    <name evidence="3" type="ORF">FNW12_14800</name>
</gene>
<evidence type="ECO:0000313" key="3">
    <source>
        <dbReference type="EMBL" id="TRX03864.1"/>
    </source>
</evidence>
<dbReference type="EMBL" id="VJZN01000031">
    <property type="protein sequence ID" value="TRX03864.1"/>
    <property type="molecule type" value="Genomic_DNA"/>
</dbReference>
<organism evidence="4 6">
    <name type="scientific">Flavobacterium gawalongense</name>
    <dbReference type="NCBI Taxonomy" id="2594432"/>
    <lineage>
        <taxon>Bacteria</taxon>
        <taxon>Pseudomonadati</taxon>
        <taxon>Bacteroidota</taxon>
        <taxon>Flavobacteriia</taxon>
        <taxon>Flavobacteriales</taxon>
        <taxon>Flavobacteriaceae</taxon>
        <taxon>Flavobacterium</taxon>
    </lineage>
</organism>
<dbReference type="RefSeq" id="WP_143388484.1">
    <property type="nucleotide sequence ID" value="NZ_VJZL01000030.1"/>
</dbReference>
<name>A0A553BF72_9FLAO</name>
<dbReference type="AlphaFoldDB" id="A0A553BF72"/>
<dbReference type="Gene3D" id="3.40.50.1460">
    <property type="match status" value="1"/>
</dbReference>
<dbReference type="InterPro" id="IPR029030">
    <property type="entry name" value="Caspase-like_dom_sf"/>
</dbReference>
<evidence type="ECO:0000259" key="2">
    <source>
        <dbReference type="Pfam" id="PF01364"/>
    </source>
</evidence>
<evidence type="ECO:0000313" key="5">
    <source>
        <dbReference type="Proteomes" id="UP000318528"/>
    </source>
</evidence>
<dbReference type="OrthoDB" id="9809780at2"/>
<dbReference type="Gene3D" id="3.40.50.10390">
    <property type="entry name" value="Gingipain r, domain 1"/>
    <property type="match status" value="1"/>
</dbReference>
<proteinExistence type="predicted"/>
<accession>A0A553BF72</accession>
<dbReference type="Proteomes" id="UP000318528">
    <property type="component" value="Unassembled WGS sequence"/>
</dbReference>
<dbReference type="InterPro" id="IPR001769">
    <property type="entry name" value="Gingipain"/>
</dbReference>
<comment type="caution">
    <text evidence="4">The sequence shown here is derived from an EMBL/GenBank/DDBJ whole genome shotgun (WGS) entry which is preliminary data.</text>
</comment>
<keyword evidence="5" id="KW-1185">Reference proteome</keyword>
<dbReference type="Pfam" id="PF01364">
    <property type="entry name" value="Peptidase_C25"/>
    <property type="match status" value="1"/>
</dbReference>
<feature type="domain" description="Gingipain" evidence="2">
    <location>
        <begin position="542"/>
        <end position="912"/>
    </location>
</feature>
<protein>
    <submittedName>
        <fullName evidence="4">Type IX secretion system sortase PorU</fullName>
    </submittedName>
</protein>
<dbReference type="NCBIfam" id="NF033707">
    <property type="entry name" value="T9SS_sortase"/>
    <property type="match status" value="1"/>
</dbReference>
<evidence type="ECO:0000313" key="4">
    <source>
        <dbReference type="EMBL" id="TRX06891.1"/>
    </source>
</evidence>
<dbReference type="GO" id="GO:0006508">
    <property type="term" value="P:proteolysis"/>
    <property type="evidence" value="ECO:0007669"/>
    <property type="project" value="InterPro"/>
</dbReference>
<dbReference type="GO" id="GO:0008234">
    <property type="term" value="F:cysteine-type peptidase activity"/>
    <property type="evidence" value="ECO:0007669"/>
    <property type="project" value="InterPro"/>
</dbReference>